<comment type="caution">
    <text evidence="1">The sequence shown here is derived from an EMBL/GenBank/DDBJ whole genome shotgun (WGS) entry which is preliminary data.</text>
</comment>
<evidence type="ECO:0000313" key="1">
    <source>
        <dbReference type="EMBL" id="KAI4372594.1"/>
    </source>
</evidence>
<protein>
    <submittedName>
        <fullName evidence="1">Uncharacterized protein</fullName>
    </submittedName>
</protein>
<accession>A0ACB9R132</accession>
<gene>
    <name evidence="1" type="ORF">MLD38_010806</name>
</gene>
<dbReference type="Proteomes" id="UP001057402">
    <property type="component" value="Chromosome 4"/>
</dbReference>
<dbReference type="EMBL" id="CM042883">
    <property type="protein sequence ID" value="KAI4372594.1"/>
    <property type="molecule type" value="Genomic_DNA"/>
</dbReference>
<proteinExistence type="predicted"/>
<keyword evidence="2" id="KW-1185">Reference proteome</keyword>
<evidence type="ECO:0000313" key="2">
    <source>
        <dbReference type="Proteomes" id="UP001057402"/>
    </source>
</evidence>
<sequence>MGAPKKSLPKALSSDDPEELARVPLQAVLLADSFTTKFRPITLERPKVLLPLVNVSMIEYALAWLESAGVEEVFVFCCAHAKQVTSYIENSQWRSQPNFTVTTIESHNSVSAGDALRLIYERNVIHGDFVLISGDTLSNMSLARALQDHKDRRKKDSNAVMTMIIKRSKPSSATHQSRLGTEELFMAIDPVTKQLLYYEENANHLKGTLSLDKMLLVDNSSITLHNDMQDCYIDICSPEVLSLFTDNFDYQHLRRHFVKGLLVDDIMGYKIFTHEIHSSYAARIENYRSYDTISKDIIQRWTYPLVPDILFPGNSPTRLDRQGMYRASEIQLSRSAKVGPLTVIGSSTVVGSNTTVVNSVIGKGCTIGSNVLIEGSYIWDNVIIEDGCELRHAIVCDGVIMKSGSRLEPGVVLSFKVVIGPNFVVPPYSKVSLHQQPTVEDSDEELEYADNSSDTIHSSTKGQVDKLNGGSSSDLSEMQQQSIPELGLGGMGYIWSICEGCHEEEWKHSVAPIPPEKLTEITRAIEDDLDIANMDRNAPASSGELKPDTQVDSEDDENEDSRDDSVYFEKEVEATFLRAVNENIKVDHVILEVNSLRLSYNMQSADCAGAIFYSMMRLASQLSHSTASELYKNVGSVVGKWRKLLKSYLPGKDEEIEVILKFEEICLESAKELSPLFTQILHFLYDKEILSEEAIQDWETEKADADESDKIFVKQAEKFLQWLREASEEEE</sequence>
<reference evidence="2" key="1">
    <citation type="journal article" date="2023" name="Front. Plant Sci.">
        <title>Chromosomal-level genome assembly of Melastoma candidum provides insights into trichome evolution.</title>
        <authorList>
            <person name="Zhong Y."/>
            <person name="Wu W."/>
            <person name="Sun C."/>
            <person name="Zou P."/>
            <person name="Liu Y."/>
            <person name="Dai S."/>
            <person name="Zhou R."/>
        </authorList>
    </citation>
    <scope>NUCLEOTIDE SEQUENCE [LARGE SCALE GENOMIC DNA]</scope>
</reference>
<name>A0ACB9R132_9MYRT</name>
<organism evidence="1 2">
    <name type="scientific">Melastoma candidum</name>
    <dbReference type="NCBI Taxonomy" id="119954"/>
    <lineage>
        <taxon>Eukaryota</taxon>
        <taxon>Viridiplantae</taxon>
        <taxon>Streptophyta</taxon>
        <taxon>Embryophyta</taxon>
        <taxon>Tracheophyta</taxon>
        <taxon>Spermatophyta</taxon>
        <taxon>Magnoliopsida</taxon>
        <taxon>eudicotyledons</taxon>
        <taxon>Gunneridae</taxon>
        <taxon>Pentapetalae</taxon>
        <taxon>rosids</taxon>
        <taxon>malvids</taxon>
        <taxon>Myrtales</taxon>
        <taxon>Melastomataceae</taxon>
        <taxon>Melastomatoideae</taxon>
        <taxon>Melastomateae</taxon>
        <taxon>Melastoma</taxon>
    </lineage>
</organism>